<organism evidence="1 2">
    <name type="scientific">Kitasatospora xanthocidica</name>
    <dbReference type="NCBI Taxonomy" id="83382"/>
    <lineage>
        <taxon>Bacteria</taxon>
        <taxon>Bacillati</taxon>
        <taxon>Actinomycetota</taxon>
        <taxon>Actinomycetes</taxon>
        <taxon>Kitasatosporales</taxon>
        <taxon>Streptomycetaceae</taxon>
        <taxon>Kitasatospora</taxon>
    </lineage>
</organism>
<keyword evidence="1" id="KW-0808">Transferase</keyword>
<dbReference type="Pfam" id="PF20143">
    <property type="entry name" value="NAD_kinase_C"/>
    <property type="match status" value="1"/>
</dbReference>
<keyword evidence="2" id="KW-1185">Reference proteome</keyword>
<evidence type="ECO:0000313" key="1">
    <source>
        <dbReference type="EMBL" id="RGD57008.1"/>
    </source>
</evidence>
<reference evidence="1 2" key="1">
    <citation type="submission" date="2018-08" db="EMBL/GenBank/DDBJ databases">
        <title>Diversity &amp; Physiological Properties of Lignin-Decomposing Actinobacteria from Soil.</title>
        <authorList>
            <person name="Roh S.G."/>
            <person name="Kim S.B."/>
        </authorList>
    </citation>
    <scope>NUCLEOTIDE SEQUENCE [LARGE SCALE GENOMIC DNA]</scope>
    <source>
        <strain evidence="1 2">MMS17-GH009</strain>
    </source>
</reference>
<comment type="caution">
    <text evidence="1">The sequence shown here is derived from an EMBL/GenBank/DDBJ whole genome shotgun (WGS) entry which is preliminary data.</text>
</comment>
<dbReference type="Gene3D" id="3.40.50.10330">
    <property type="entry name" value="Probable inorganic polyphosphate/atp-NAD kinase, domain 1"/>
    <property type="match status" value="1"/>
</dbReference>
<dbReference type="PIRSF" id="PIRSF016907">
    <property type="entry name" value="Kin_ATP-NAD"/>
    <property type="match status" value="1"/>
</dbReference>
<dbReference type="EMBL" id="QVIG01000001">
    <property type="protein sequence ID" value="RGD57008.1"/>
    <property type="molecule type" value="Genomic_DNA"/>
</dbReference>
<dbReference type="Proteomes" id="UP000263377">
    <property type="component" value="Unassembled WGS sequence"/>
</dbReference>
<dbReference type="GO" id="GO:0003951">
    <property type="term" value="F:NAD+ kinase activity"/>
    <property type="evidence" value="ECO:0007669"/>
    <property type="project" value="InterPro"/>
</dbReference>
<dbReference type="PANTHER" id="PTHR40697:SF2">
    <property type="entry name" value="ATP-NAD KINASE-RELATED"/>
    <property type="match status" value="1"/>
</dbReference>
<name>A0A372ZM88_9ACTN</name>
<dbReference type="RefSeq" id="WP_117485705.1">
    <property type="nucleotide sequence ID" value="NZ_QVIG01000001.1"/>
</dbReference>
<dbReference type="GO" id="GO:0006741">
    <property type="term" value="P:NADP+ biosynthetic process"/>
    <property type="evidence" value="ECO:0007669"/>
    <property type="project" value="InterPro"/>
</dbReference>
<dbReference type="InterPro" id="IPR011386">
    <property type="entry name" value="Put_ATP-NAD_kin"/>
</dbReference>
<keyword evidence="1" id="KW-0418">Kinase</keyword>
<dbReference type="AlphaFoldDB" id="A0A372ZM88"/>
<proteinExistence type="predicted"/>
<dbReference type="InterPro" id="IPR002504">
    <property type="entry name" value="NADK"/>
</dbReference>
<dbReference type="SUPFAM" id="SSF111331">
    <property type="entry name" value="NAD kinase/diacylglycerol kinase-like"/>
    <property type="match status" value="1"/>
</dbReference>
<gene>
    <name evidence="1" type="ORF">DR950_03665</name>
</gene>
<dbReference type="InterPro" id="IPR017438">
    <property type="entry name" value="ATP-NAD_kinase_N"/>
</dbReference>
<dbReference type="Pfam" id="PF01513">
    <property type="entry name" value="NAD_kinase"/>
    <property type="match status" value="1"/>
</dbReference>
<dbReference type="InterPro" id="IPR016064">
    <property type="entry name" value="NAD/diacylglycerol_kinase_sf"/>
</dbReference>
<sequence>MTSAPGARIGLVVNPVAGLGGLVGLKGSDGAEVQRRALALGARPQAVARASLTISQLPSGVELITVDGPMGAAAARAASRPARVVHHSTGGPSTAADTRAAVRALVAAGAGLLLFCGGDGTARDVLDALGPEPRVPVLGIPAGVKMHSAVFAVHPRAAAEVAAAWAAGRGVRLTAAEVVDRDEAALRAGRVSARLYGRLTVPVLPARVQQRKTGSSGPDPGTPAGLAAEVAERVGPGGLLLLGPGSTTYAVATALGAPGASLTGVDLLRLGPASALGPGHADGLATAARLLIRDARADQLRALPTTPCIALSPIGGQGFLLGRGNQQLTPELLRAAGRERLLVLATEAKLAALAGRPLLLDTGDPDLDDALSGHVRVITGRRSGAVYRLSA</sequence>
<dbReference type="InterPro" id="IPR039065">
    <property type="entry name" value="AcoX-like"/>
</dbReference>
<accession>A0A372ZM88</accession>
<protein>
    <submittedName>
        <fullName evidence="1">ATP-NAD kinase</fullName>
    </submittedName>
</protein>
<dbReference type="GO" id="GO:0051287">
    <property type="term" value="F:NAD binding"/>
    <property type="evidence" value="ECO:0007669"/>
    <property type="project" value="UniProtKB-ARBA"/>
</dbReference>
<evidence type="ECO:0000313" key="2">
    <source>
        <dbReference type="Proteomes" id="UP000263377"/>
    </source>
</evidence>
<dbReference type="GO" id="GO:0005524">
    <property type="term" value="F:ATP binding"/>
    <property type="evidence" value="ECO:0007669"/>
    <property type="project" value="UniProtKB-ARBA"/>
</dbReference>
<dbReference type="PANTHER" id="PTHR40697">
    <property type="entry name" value="ACETOIN CATABOLISM PROTEIN X"/>
    <property type="match status" value="1"/>
</dbReference>